<dbReference type="Proteomes" id="UP000523821">
    <property type="component" value="Unassembled WGS sequence"/>
</dbReference>
<organism evidence="2 3">
    <name type="scientific">Prosthecomicrobium pneumaticum</name>
    <dbReference type="NCBI Taxonomy" id="81895"/>
    <lineage>
        <taxon>Bacteria</taxon>
        <taxon>Pseudomonadati</taxon>
        <taxon>Pseudomonadota</taxon>
        <taxon>Alphaproteobacteria</taxon>
        <taxon>Hyphomicrobiales</taxon>
        <taxon>Kaistiaceae</taxon>
        <taxon>Prosthecomicrobium</taxon>
    </lineage>
</organism>
<proteinExistence type="predicted"/>
<gene>
    <name evidence="2" type="ORF">GGQ63_001924</name>
</gene>
<comment type="caution">
    <text evidence="2">The sequence shown here is derived from an EMBL/GenBank/DDBJ whole genome shotgun (WGS) entry which is preliminary data.</text>
</comment>
<feature type="compositionally biased region" description="Polar residues" evidence="1">
    <location>
        <begin position="192"/>
        <end position="201"/>
    </location>
</feature>
<evidence type="ECO:0000313" key="2">
    <source>
        <dbReference type="EMBL" id="MBB5752870.1"/>
    </source>
</evidence>
<evidence type="ECO:0000256" key="1">
    <source>
        <dbReference type="SAM" id="MobiDB-lite"/>
    </source>
</evidence>
<sequence>MHLHCRYLPEIQREIAMTPDIFTDLHFVNATRHALYPGHGDSNEGFCHTYQMWWWFGSYRDNQEFDTPIVDRARAKTFRLQLNRGVGDQDDGADMQVNVGDDNTGTCNVVFVKGRSDNRSGHHLMADVQKPALPGQGPFVIAFNEHGRWPTDGSASLRWLAPATHLEIPMCEADQSMAIIDLGLFLPSSSPAGWSTRSSPAPSAAMTPRRSGSTSHAMSTWRRAPDPAPVERTACRPPAALSDPAAT</sequence>
<dbReference type="EMBL" id="JACHOO010000003">
    <property type="protein sequence ID" value="MBB5752870.1"/>
    <property type="molecule type" value="Genomic_DNA"/>
</dbReference>
<dbReference type="RefSeq" id="WP_183855064.1">
    <property type="nucleotide sequence ID" value="NZ_JACHOO010000003.1"/>
</dbReference>
<reference evidence="2 3" key="1">
    <citation type="submission" date="2020-08" db="EMBL/GenBank/DDBJ databases">
        <title>Genomic Encyclopedia of Type Strains, Phase IV (KMG-IV): sequencing the most valuable type-strain genomes for metagenomic binning, comparative biology and taxonomic classification.</title>
        <authorList>
            <person name="Goeker M."/>
        </authorList>
    </citation>
    <scope>NUCLEOTIDE SEQUENCE [LARGE SCALE GENOMIC DNA]</scope>
    <source>
        <strain evidence="2 3">DSM 16268</strain>
    </source>
</reference>
<feature type="region of interest" description="Disordered" evidence="1">
    <location>
        <begin position="192"/>
        <end position="247"/>
    </location>
</feature>
<evidence type="ECO:0000313" key="3">
    <source>
        <dbReference type="Proteomes" id="UP000523821"/>
    </source>
</evidence>
<name>A0A7W9L1L1_9HYPH</name>
<protein>
    <submittedName>
        <fullName evidence="2">Uncharacterized protein</fullName>
    </submittedName>
</protein>
<keyword evidence="3" id="KW-1185">Reference proteome</keyword>
<accession>A0A7W9L1L1</accession>
<dbReference type="AlphaFoldDB" id="A0A7W9L1L1"/>